<dbReference type="EMBL" id="VOTZ01000012">
    <property type="protein sequence ID" value="MCQ1538696.1"/>
    <property type="molecule type" value="Genomic_DNA"/>
</dbReference>
<evidence type="ECO:0008006" key="9">
    <source>
        <dbReference type="Google" id="ProtNLM"/>
    </source>
</evidence>
<dbReference type="InterPro" id="IPR048737">
    <property type="entry name" value="CetZ_C"/>
</dbReference>
<dbReference type="Proteomes" id="UP001524383">
    <property type="component" value="Unassembled WGS sequence"/>
</dbReference>
<dbReference type="InterPro" id="IPR037103">
    <property type="entry name" value="Tubulin/FtsZ-like_C"/>
</dbReference>
<evidence type="ECO:0000259" key="5">
    <source>
        <dbReference type="Pfam" id="PF00091"/>
    </source>
</evidence>
<dbReference type="Gene3D" id="3.30.1330.20">
    <property type="entry name" value="Tubulin/FtsZ, C-terminal domain"/>
    <property type="match status" value="1"/>
</dbReference>
<feature type="compositionally biased region" description="Acidic residues" evidence="4">
    <location>
        <begin position="696"/>
        <end position="707"/>
    </location>
</feature>
<proteinExistence type="predicted"/>
<gene>
    <name evidence="7" type="ORF">FTO68_06820</name>
</gene>
<dbReference type="RefSeq" id="WP_255332645.1">
    <property type="nucleotide sequence ID" value="NZ_VOTZ01000012.1"/>
</dbReference>
<dbReference type="AlphaFoldDB" id="A0ABD4TJ26"/>
<dbReference type="SUPFAM" id="SSF52490">
    <property type="entry name" value="Tubulin nucleotide-binding domain-like"/>
    <property type="match status" value="1"/>
</dbReference>
<dbReference type="PANTHER" id="PTHR30314:SF10">
    <property type="entry name" value="TUBULIN-LIKE PROTEIN CETZ"/>
    <property type="match status" value="1"/>
</dbReference>
<feature type="domain" description="Tubulin/FtsZ GTPase" evidence="5">
    <location>
        <begin position="19"/>
        <end position="179"/>
    </location>
</feature>
<organism evidence="7 8">
    <name type="scientific">Methanocalculus taiwanensis</name>
    <dbReference type="NCBI Taxonomy" id="106207"/>
    <lineage>
        <taxon>Archaea</taxon>
        <taxon>Methanobacteriati</taxon>
        <taxon>Methanobacteriota</taxon>
        <taxon>Stenosarchaea group</taxon>
        <taxon>Methanomicrobia</taxon>
        <taxon>Methanomicrobiales</taxon>
        <taxon>Methanocalculaceae</taxon>
        <taxon>Methanocalculus</taxon>
    </lineage>
</organism>
<evidence type="ECO:0000313" key="8">
    <source>
        <dbReference type="Proteomes" id="UP001524383"/>
    </source>
</evidence>
<dbReference type="InterPro" id="IPR003008">
    <property type="entry name" value="Tubulin_FtsZ_GTPase"/>
</dbReference>
<evidence type="ECO:0000313" key="7">
    <source>
        <dbReference type="EMBL" id="MCQ1538696.1"/>
    </source>
</evidence>
<keyword evidence="8" id="KW-1185">Reference proteome</keyword>
<name>A0ABD4TJ26_9EURY</name>
<dbReference type="Gene3D" id="3.40.50.1440">
    <property type="entry name" value="Tubulin/FtsZ, GTPase domain"/>
    <property type="match status" value="1"/>
</dbReference>
<feature type="region of interest" description="Disordered" evidence="4">
    <location>
        <begin position="614"/>
        <end position="707"/>
    </location>
</feature>
<accession>A0ABD4TJ26</accession>
<evidence type="ECO:0000256" key="1">
    <source>
        <dbReference type="ARBA" id="ARBA00022741"/>
    </source>
</evidence>
<protein>
    <recommendedName>
        <fullName evidence="9">Tubulin-like protein CetZ</fullName>
    </recommendedName>
</protein>
<dbReference type="Pfam" id="PF00091">
    <property type="entry name" value="Tubulin"/>
    <property type="match status" value="1"/>
</dbReference>
<comment type="caution">
    <text evidence="7">The sequence shown here is derived from an EMBL/GenBank/DDBJ whole genome shotgun (WGS) entry which is preliminary data.</text>
</comment>
<reference evidence="7 8" key="1">
    <citation type="submission" date="2019-08" db="EMBL/GenBank/DDBJ databases">
        <authorList>
            <person name="Chen S.-C."/>
            <person name="Lai M.-C."/>
            <person name="You Y.-T."/>
        </authorList>
    </citation>
    <scope>NUCLEOTIDE SEQUENCE [LARGE SCALE GENOMIC DNA]</scope>
    <source>
        <strain evidence="7 8">P2F9704a</strain>
    </source>
</reference>
<dbReference type="InterPro" id="IPR036525">
    <property type="entry name" value="Tubulin/FtsZ_GTPase_sf"/>
</dbReference>
<feature type="coiled-coil region" evidence="3">
    <location>
        <begin position="405"/>
        <end position="442"/>
    </location>
</feature>
<evidence type="ECO:0000259" key="6">
    <source>
        <dbReference type="Pfam" id="PF21011"/>
    </source>
</evidence>
<keyword evidence="3" id="KW-0175">Coiled coil</keyword>
<dbReference type="PANTHER" id="PTHR30314">
    <property type="entry name" value="CELL DIVISION PROTEIN FTSZ-RELATED"/>
    <property type="match status" value="1"/>
</dbReference>
<evidence type="ECO:0000256" key="2">
    <source>
        <dbReference type="ARBA" id="ARBA00023134"/>
    </source>
</evidence>
<dbReference type="CDD" id="cd02202">
    <property type="entry name" value="CetZ_tubulin-like"/>
    <property type="match status" value="1"/>
</dbReference>
<dbReference type="InterPro" id="IPR045061">
    <property type="entry name" value="FtsZ/CetZ"/>
</dbReference>
<feature type="domain" description="Tubulin-like CetZ C-terminal" evidence="6">
    <location>
        <begin position="228"/>
        <end position="399"/>
    </location>
</feature>
<dbReference type="Pfam" id="PF21011">
    <property type="entry name" value="CetZ_C"/>
    <property type="match status" value="1"/>
</dbReference>
<keyword evidence="1" id="KW-0547">Nucleotide-binding</keyword>
<dbReference type="GO" id="GO:0005525">
    <property type="term" value="F:GTP binding"/>
    <property type="evidence" value="ECO:0007669"/>
    <property type="project" value="UniProtKB-KW"/>
</dbReference>
<evidence type="ECO:0000256" key="3">
    <source>
        <dbReference type="SAM" id="Coils"/>
    </source>
</evidence>
<evidence type="ECO:0000256" key="4">
    <source>
        <dbReference type="SAM" id="MobiDB-lite"/>
    </source>
</evidence>
<keyword evidence="2" id="KW-0342">GTP-binding</keyword>
<sequence length="707" mass="79209">MGSCTRLRHLNGLSAMKALIIGLGGAGSRIADILHDHDRRSGTNSVLAVAIDTDLFSIKELKHIPNTQRIVLPTFENTDEEIDGDVLDVAEMIQHIQQCNTVEIDAVIICSGLGGRHADAIPLLVERIRDSFYEPVICVLTLPLRDEGKRISARAANQIDAIEPVVDGCIIFDNETWYRKIATELLRLERTKETGNADEMDNLPDDGADIDDERLTRAPLNPRERNNLLNERIARRFGLLLRAGEFVDGGRPIAEVVLDAGEVINTISGMGMVAIGYSTEMIPRQKFSIFNRLKKDYSDFEEGHLRASRVVELAKRAIYQEISVPCDLTSAGKALVLIAGPSEELSMKGFQNVRKWIDRSISGLEMRAGDYPVLSTKYVGVIIVLAGIRNIPRINELKEIRDMYLEEERKERKQQEILMIEQEELMREKEEMERIARERAERAALLQQDEIWADDDVRFIEDDLATIPASAEAHVWEEQQWQEKSERQERETPDTMIPEGVILPQRGEMKEEKRINLPGRQAIEVADISRQTTIGGPVKPSDRSMDAGALRMKETPTERGRFVVDPSQEAFSLPSMVRARDDSFEAKAIALKSHFSRPSDSAIEGGGITIRRSKVKPKDDLLTGGSTIGIQGKGRPDDSAYMGRSGSIHLDKQPAPNDDIISSQRRQGGQPRPRDEVGRRSRFVVIGDTPSSSREEPEEDETGITWI</sequence>